<accession>A0A542E0H8</accession>
<dbReference type="InterPro" id="IPR036390">
    <property type="entry name" value="WH_DNA-bd_sf"/>
</dbReference>
<evidence type="ECO:0000313" key="3">
    <source>
        <dbReference type="Proteomes" id="UP000317893"/>
    </source>
</evidence>
<feature type="compositionally biased region" description="Polar residues" evidence="1">
    <location>
        <begin position="20"/>
        <end position="33"/>
    </location>
</feature>
<dbReference type="EMBL" id="VFMN01000001">
    <property type="protein sequence ID" value="TQJ08816.1"/>
    <property type="molecule type" value="Genomic_DNA"/>
</dbReference>
<protein>
    <recommendedName>
        <fullName evidence="4">Protein involved in plasmid replication-relaxation</fullName>
    </recommendedName>
</protein>
<sequence length="303" mass="33577">MFFPGRGWGGDEDPRDKDQTMSTLPPTPKNHNNGDGFADAQPSLLSNENSTSMTSSGSLGGDRAVTTRQRRRSAGHVVTERDRLVLGFIGEMYGARYSHLRALNFVVEARVASDTAVRRRVDRLEDLGLVSRRLVLGQVWVTLTRKGAEVIGETWVPWQVPMTRVQHCDAVNTARLWYESSASRVAASGAWVSERLLYRERARASGNWHISDAELRDESSGRTTALEVELHLKTPRTRYVDEVFAHLRADVSVVLYFSPPSIAASVRASVEWAARSASAAALVQVATLPKFDLRALRPFGRSS</sequence>
<feature type="compositionally biased region" description="Low complexity" evidence="1">
    <location>
        <begin position="43"/>
        <end position="57"/>
    </location>
</feature>
<dbReference type="Proteomes" id="UP000317893">
    <property type="component" value="Unassembled WGS sequence"/>
</dbReference>
<gene>
    <name evidence="2" type="ORF">FB458_1912</name>
</gene>
<reference evidence="2 3" key="1">
    <citation type="submission" date="2019-06" db="EMBL/GenBank/DDBJ databases">
        <title>Sequencing the genomes of 1000 actinobacteria strains.</title>
        <authorList>
            <person name="Klenk H.-P."/>
        </authorList>
    </citation>
    <scope>NUCLEOTIDE SEQUENCE [LARGE SCALE GENOMIC DNA]</scope>
    <source>
        <strain evidence="2 3">DSM 18607</strain>
    </source>
</reference>
<comment type="caution">
    <text evidence="2">The sequence shown here is derived from an EMBL/GenBank/DDBJ whole genome shotgun (WGS) entry which is preliminary data.</text>
</comment>
<evidence type="ECO:0000256" key="1">
    <source>
        <dbReference type="SAM" id="MobiDB-lite"/>
    </source>
</evidence>
<proteinExistence type="predicted"/>
<name>A0A542E0H8_9MICO</name>
<feature type="region of interest" description="Disordered" evidence="1">
    <location>
        <begin position="1"/>
        <end position="76"/>
    </location>
</feature>
<dbReference type="SUPFAM" id="SSF46785">
    <property type="entry name" value="Winged helix' DNA-binding domain"/>
    <property type="match status" value="1"/>
</dbReference>
<organism evidence="2 3">
    <name type="scientific">Lapillicoccus jejuensis</name>
    <dbReference type="NCBI Taxonomy" id="402171"/>
    <lineage>
        <taxon>Bacteria</taxon>
        <taxon>Bacillati</taxon>
        <taxon>Actinomycetota</taxon>
        <taxon>Actinomycetes</taxon>
        <taxon>Micrococcales</taxon>
        <taxon>Intrasporangiaceae</taxon>
        <taxon>Lapillicoccus</taxon>
    </lineage>
</organism>
<evidence type="ECO:0000313" key="2">
    <source>
        <dbReference type="EMBL" id="TQJ08816.1"/>
    </source>
</evidence>
<evidence type="ECO:0008006" key="4">
    <source>
        <dbReference type="Google" id="ProtNLM"/>
    </source>
</evidence>
<dbReference type="AlphaFoldDB" id="A0A542E0H8"/>
<keyword evidence="3" id="KW-1185">Reference proteome</keyword>